<keyword evidence="3" id="KW-1185">Reference proteome</keyword>
<proteinExistence type="predicted"/>
<dbReference type="RefSeq" id="XP_002502402.1">
    <property type="nucleotide sequence ID" value="XM_002502356.1"/>
</dbReference>
<evidence type="ECO:0008006" key="4">
    <source>
        <dbReference type="Google" id="ProtNLM"/>
    </source>
</evidence>
<dbReference type="InParanoid" id="C1E5M6"/>
<dbReference type="KEGG" id="mis:MICPUN_58369"/>
<dbReference type="AlphaFoldDB" id="C1E5M6"/>
<dbReference type="Proteomes" id="UP000002009">
    <property type="component" value="Chromosome 5"/>
</dbReference>
<dbReference type="InterPro" id="IPR016123">
    <property type="entry name" value="Mog1/PsbP_a/b/a-sand"/>
</dbReference>
<protein>
    <recommendedName>
        <fullName evidence="4">PsbP C-terminal domain-containing protein</fullName>
    </recommendedName>
</protein>
<evidence type="ECO:0000313" key="3">
    <source>
        <dbReference type="Proteomes" id="UP000002009"/>
    </source>
</evidence>
<evidence type="ECO:0000313" key="2">
    <source>
        <dbReference type="EMBL" id="ACO63660.1"/>
    </source>
</evidence>
<dbReference type="OrthoDB" id="496472at2759"/>
<dbReference type="GeneID" id="8243310"/>
<name>C1E5M6_MICCC</name>
<accession>C1E5M6</accession>
<evidence type="ECO:0000256" key="1">
    <source>
        <dbReference type="SAM" id="MobiDB-lite"/>
    </source>
</evidence>
<sequence length="370" mass="39495">MSSTVFASTRVAPACRARDRATKHRRARPDPRVPREFRSLRAPALEGDHRAPVDGAGARGAPRRSNAPRAIVTRTRRDHVASTLLAVAVSGLVNAVPVPTSWAEDAAARATGDRETETVLANDDRREREGGSVLGAMESPMSSTTAAIDAAEVAVPLEIIGGNRPAVARDDSLPDEISVAGKVLTRYVDETSGYSVAVPAGWARDQPAANTPEFHPVSEYGGRRFRVTVTPVGKVSSRLLASLADSDSEEIQDGGFESAAAYAAKEASKFAPLEGTPAAKAAGINATTQILDARVSEDGAYYYYSFRSEGVYPFRFWGASAVGPGQTGGARKLGRRDVVSVVAQMPEDKAKEEDYELLRGVVESFRVFDY</sequence>
<dbReference type="Gene3D" id="3.40.1000.10">
    <property type="entry name" value="Mog1/PsbP, alpha/beta/alpha sandwich"/>
    <property type="match status" value="1"/>
</dbReference>
<reference evidence="2 3" key="1">
    <citation type="journal article" date="2009" name="Science">
        <title>Green evolution and dynamic adaptations revealed by genomes of the marine picoeukaryotes Micromonas.</title>
        <authorList>
            <person name="Worden A.Z."/>
            <person name="Lee J.H."/>
            <person name="Mock T."/>
            <person name="Rouze P."/>
            <person name="Simmons M.P."/>
            <person name="Aerts A.L."/>
            <person name="Allen A.E."/>
            <person name="Cuvelier M.L."/>
            <person name="Derelle E."/>
            <person name="Everett M.V."/>
            <person name="Foulon E."/>
            <person name="Grimwood J."/>
            <person name="Gundlach H."/>
            <person name="Henrissat B."/>
            <person name="Napoli C."/>
            <person name="McDonald S.M."/>
            <person name="Parker M.S."/>
            <person name="Rombauts S."/>
            <person name="Salamov A."/>
            <person name="Von Dassow P."/>
            <person name="Badger J.H."/>
            <person name="Coutinho P.M."/>
            <person name="Demir E."/>
            <person name="Dubchak I."/>
            <person name="Gentemann C."/>
            <person name="Eikrem W."/>
            <person name="Gready J.E."/>
            <person name="John U."/>
            <person name="Lanier W."/>
            <person name="Lindquist E.A."/>
            <person name="Lucas S."/>
            <person name="Mayer K.F."/>
            <person name="Moreau H."/>
            <person name="Not F."/>
            <person name="Otillar R."/>
            <person name="Panaud O."/>
            <person name="Pangilinan J."/>
            <person name="Paulsen I."/>
            <person name="Piegu B."/>
            <person name="Poliakov A."/>
            <person name="Robbens S."/>
            <person name="Schmutz J."/>
            <person name="Toulza E."/>
            <person name="Wyss T."/>
            <person name="Zelensky A."/>
            <person name="Zhou K."/>
            <person name="Armbrust E.V."/>
            <person name="Bhattacharya D."/>
            <person name="Goodenough U.W."/>
            <person name="Van de Peer Y."/>
            <person name="Grigoriev I.V."/>
        </authorList>
    </citation>
    <scope>NUCLEOTIDE SEQUENCE [LARGE SCALE GENOMIC DNA]</scope>
    <source>
        <strain evidence="3">RCC299 / NOUM17</strain>
    </source>
</reference>
<dbReference type="SUPFAM" id="SSF55724">
    <property type="entry name" value="Mog1p/PsbP-like"/>
    <property type="match status" value="1"/>
</dbReference>
<feature type="compositionally biased region" description="Basic and acidic residues" evidence="1">
    <location>
        <begin position="28"/>
        <end position="39"/>
    </location>
</feature>
<gene>
    <name evidence="2" type="ORF">MICPUN_58369</name>
</gene>
<feature type="region of interest" description="Disordered" evidence="1">
    <location>
        <begin position="1"/>
        <end position="70"/>
    </location>
</feature>
<organism evidence="2 3">
    <name type="scientific">Micromonas commoda (strain RCC299 / NOUM17 / CCMP2709)</name>
    <name type="common">Picoplanktonic green alga</name>
    <dbReference type="NCBI Taxonomy" id="296587"/>
    <lineage>
        <taxon>Eukaryota</taxon>
        <taxon>Viridiplantae</taxon>
        <taxon>Chlorophyta</taxon>
        <taxon>Mamiellophyceae</taxon>
        <taxon>Mamiellales</taxon>
        <taxon>Mamiellaceae</taxon>
        <taxon>Micromonas</taxon>
    </lineage>
</organism>
<dbReference type="EMBL" id="CP001326">
    <property type="protein sequence ID" value="ACO63660.1"/>
    <property type="molecule type" value="Genomic_DNA"/>
</dbReference>